<dbReference type="EMBL" id="CADEPI010000060">
    <property type="protein sequence ID" value="CAB3371343.1"/>
    <property type="molecule type" value="Genomic_DNA"/>
</dbReference>
<evidence type="ECO:0008006" key="12">
    <source>
        <dbReference type="Google" id="ProtNLM"/>
    </source>
</evidence>
<organism evidence="10 11">
    <name type="scientific">Cloeon dipterum</name>
    <dbReference type="NCBI Taxonomy" id="197152"/>
    <lineage>
        <taxon>Eukaryota</taxon>
        <taxon>Metazoa</taxon>
        <taxon>Ecdysozoa</taxon>
        <taxon>Arthropoda</taxon>
        <taxon>Hexapoda</taxon>
        <taxon>Insecta</taxon>
        <taxon>Pterygota</taxon>
        <taxon>Palaeoptera</taxon>
        <taxon>Ephemeroptera</taxon>
        <taxon>Pisciforma</taxon>
        <taxon>Baetidae</taxon>
        <taxon>Cloeon</taxon>
    </lineage>
</organism>
<feature type="compositionally biased region" description="Low complexity" evidence="8">
    <location>
        <begin position="1"/>
        <end position="11"/>
    </location>
</feature>
<keyword evidence="6 9" id="KW-1133">Transmembrane helix</keyword>
<evidence type="ECO:0000256" key="6">
    <source>
        <dbReference type="ARBA" id="ARBA00022989"/>
    </source>
</evidence>
<name>A0A8S1CR84_9INSE</name>
<evidence type="ECO:0000256" key="8">
    <source>
        <dbReference type="SAM" id="MobiDB-lite"/>
    </source>
</evidence>
<dbReference type="InterPro" id="IPR008166">
    <property type="entry name" value="Glyco_transf_92"/>
</dbReference>
<keyword evidence="7 9" id="KW-0472">Membrane</keyword>
<keyword evidence="5 9" id="KW-0812">Transmembrane</keyword>
<dbReference type="PANTHER" id="PTHR21461:SF40">
    <property type="entry name" value="GLYCOSYLTRANSFERASE FAMILY 92 PROTEIN"/>
    <property type="match status" value="1"/>
</dbReference>
<evidence type="ECO:0000256" key="1">
    <source>
        <dbReference type="ARBA" id="ARBA00004167"/>
    </source>
</evidence>
<evidence type="ECO:0000256" key="3">
    <source>
        <dbReference type="ARBA" id="ARBA00022676"/>
    </source>
</evidence>
<dbReference type="GO" id="GO:0016757">
    <property type="term" value="F:glycosyltransferase activity"/>
    <property type="evidence" value="ECO:0007669"/>
    <property type="project" value="UniProtKB-KW"/>
</dbReference>
<keyword evidence="4" id="KW-0808">Transferase</keyword>
<feature type="transmembrane region" description="Helical" evidence="9">
    <location>
        <begin position="27"/>
        <end position="52"/>
    </location>
</feature>
<dbReference type="Proteomes" id="UP000494165">
    <property type="component" value="Unassembled WGS sequence"/>
</dbReference>
<evidence type="ECO:0000256" key="4">
    <source>
        <dbReference type="ARBA" id="ARBA00022679"/>
    </source>
</evidence>
<sequence length="1353" mass="154695">MRSRSSSSSSSSKKRGRSTTSRLRERANLSFCIVVIFFAVFGIIVLTEIFFIDERPGPAPIGAHRGPDYEEIVLSDDYLQLYKGPDNEAASHLAGRVLAPLAPNSAARPDEANPFAPPLPDAGYVKFSNLTAKDARWQPVRGTRFKFYVYSAFYDKRSGRMIRIIGATRTRSPERVWCRFWYDEEPNTATNATVSPERRSSRPQLVIAKVRVIRENWNLKYSACFVICPLPRSNGTDEAWPVPNSVSILAGRVLLPPANRLIVNKPSNATNKGELAVCVKPLHFFYNQVWSLLEWLEFQSIMGAVHVTMYNHTAGPAVSCVLRDYVSQGLVTLLDWGNLPMLSQREIRTEGLFAALNDCLYRNMYRHAYLAIIDLDEYIVPRRNDSLPALLSWLTRPGTRAAGSFSFQNAFFYLQWPDDEKLLQQQGEPEVELVTQRKTRRRAKLHPHKQRSKYVCKPELVVEAGNHFVWEYVPGRGTLNVPADAGILHHYRVCEFGGDDCVKAASVVDRSAWRFGAQLRERVSRRHAFFVYSAFRETKSLHIGKVESPVIRVIGLAKLNRGNLSEQPFIDDSVYCQLSSEEEPTRVTLLKAHVLPIQEHWSLPYSACFIYCPIQSHTKNASIVSIYAASAAEKFLATVDEGDLPEAGNRLLINHPLERGGGGPSSLAVCVKPLYNNYSNVWELVEWIEVNKLLGFSHFYFYDYEVSSKVSCVLNEYVRRGEATVMDWKNGVPVVSQVDVRTMNMFAALNDCLYRGMAEHKYLAVFDVDEILVPRKSASLARLIEKMSSRNKNVASFVFRNAFFYTRWHNDPLYKGLDLKTLKRTRRKKKILPSDMRAKYVFRPELVLEIGNHAVWSTVDGAVSSAVVPVKKGLLHHYRRCEFGTDNCLFSNSVRDRTMWKQQRAIEERIIAAQNELMDTCGIDAFRYVDGSEKDNDTSTDATWQPVFGSRYKFYVYSAFVEPRTLEMMPFLKPPAVRVIGVARLRRPEILENAFCRFWFADRENKITATNSKEFLAKAATVPIREHWDMDYSACFIYCPIANKSRVPDAVSLYAGENIEAFIKGDSSYLPEAGNTLLINKPNAENRKEGIAACVKPLYSKFVQAWSLVEWIELNRIIGVSRFHFYHHESSEGLKCVLDEYVRIGVATLLDWNLPLVSQVEVRTENMFSALNDCLYRHMFNHKYVAFIDIDEYVVVKKNESLMGLMRRLEVDNIDVASFVFRNAFFYLQWADDPAYEGLDLVTLKKTKRITAMNEAKNRSKYICRPEMVSEVGNHFLWETAEKRFSQAIVHPNTASLHHYRNCEFGEEKCVGTESVRDTSLWAHRKELHARVQDIEAVLGQKCHLEPLRKIKN</sequence>
<dbReference type="GO" id="GO:0005737">
    <property type="term" value="C:cytoplasm"/>
    <property type="evidence" value="ECO:0007669"/>
    <property type="project" value="TreeGrafter"/>
</dbReference>
<evidence type="ECO:0000256" key="5">
    <source>
        <dbReference type="ARBA" id="ARBA00022692"/>
    </source>
</evidence>
<comment type="subcellular location">
    <subcellularLocation>
        <location evidence="1">Membrane</location>
        <topology evidence="1">Single-pass membrane protein</topology>
    </subcellularLocation>
</comment>
<gene>
    <name evidence="10" type="ORF">CLODIP_2_CD05896</name>
</gene>
<comment type="caution">
    <text evidence="10">The sequence shown here is derived from an EMBL/GenBank/DDBJ whole genome shotgun (WGS) entry which is preliminary data.</text>
</comment>
<dbReference type="PANTHER" id="PTHR21461">
    <property type="entry name" value="GLYCOSYLTRANSFERASE FAMILY 92 PROTEIN"/>
    <property type="match status" value="1"/>
</dbReference>
<reference evidence="10 11" key="1">
    <citation type="submission" date="2020-04" db="EMBL/GenBank/DDBJ databases">
        <authorList>
            <person name="Alioto T."/>
            <person name="Alioto T."/>
            <person name="Gomez Garrido J."/>
        </authorList>
    </citation>
    <scope>NUCLEOTIDE SEQUENCE [LARGE SCALE GENOMIC DNA]</scope>
</reference>
<keyword evidence="11" id="KW-1185">Reference proteome</keyword>
<proteinExistence type="inferred from homology"/>
<dbReference type="OrthoDB" id="2526284at2759"/>
<protein>
    <recommendedName>
        <fullName evidence="12">Glycosyltransferase family 92 protein</fullName>
    </recommendedName>
</protein>
<evidence type="ECO:0000256" key="2">
    <source>
        <dbReference type="ARBA" id="ARBA00007647"/>
    </source>
</evidence>
<keyword evidence="3" id="KW-0328">Glycosyltransferase</keyword>
<accession>A0A8S1CR84</accession>
<evidence type="ECO:0000256" key="7">
    <source>
        <dbReference type="ARBA" id="ARBA00023136"/>
    </source>
</evidence>
<comment type="similarity">
    <text evidence="2">Belongs to the glycosyltransferase 92 family.</text>
</comment>
<evidence type="ECO:0000256" key="9">
    <source>
        <dbReference type="SAM" id="Phobius"/>
    </source>
</evidence>
<dbReference type="Pfam" id="PF01697">
    <property type="entry name" value="Glyco_transf_92"/>
    <property type="match status" value="3"/>
</dbReference>
<evidence type="ECO:0000313" key="10">
    <source>
        <dbReference type="EMBL" id="CAB3371343.1"/>
    </source>
</evidence>
<feature type="region of interest" description="Disordered" evidence="8">
    <location>
        <begin position="1"/>
        <end position="20"/>
    </location>
</feature>
<evidence type="ECO:0000313" key="11">
    <source>
        <dbReference type="Proteomes" id="UP000494165"/>
    </source>
</evidence>
<dbReference type="GO" id="GO:0016020">
    <property type="term" value="C:membrane"/>
    <property type="evidence" value="ECO:0007669"/>
    <property type="project" value="UniProtKB-SubCell"/>
</dbReference>